<gene>
    <name evidence="2" type="ORF">NDU88_006763</name>
</gene>
<keyword evidence="3" id="KW-1185">Reference proteome</keyword>
<protein>
    <submittedName>
        <fullName evidence="2">Uncharacterized protein</fullName>
    </submittedName>
</protein>
<dbReference type="EMBL" id="JANPWB010000006">
    <property type="protein sequence ID" value="KAJ1181557.1"/>
    <property type="molecule type" value="Genomic_DNA"/>
</dbReference>
<evidence type="ECO:0000313" key="3">
    <source>
        <dbReference type="Proteomes" id="UP001066276"/>
    </source>
</evidence>
<evidence type="ECO:0000313" key="2">
    <source>
        <dbReference type="EMBL" id="KAJ1181557.1"/>
    </source>
</evidence>
<reference evidence="2" key="1">
    <citation type="journal article" date="2022" name="bioRxiv">
        <title>Sequencing and chromosome-scale assembly of the giantPleurodeles waltlgenome.</title>
        <authorList>
            <person name="Brown T."/>
            <person name="Elewa A."/>
            <person name="Iarovenko S."/>
            <person name="Subramanian E."/>
            <person name="Araus A.J."/>
            <person name="Petzold A."/>
            <person name="Susuki M."/>
            <person name="Suzuki K.-i.T."/>
            <person name="Hayashi T."/>
            <person name="Toyoda A."/>
            <person name="Oliveira C."/>
            <person name="Osipova E."/>
            <person name="Leigh N.D."/>
            <person name="Simon A."/>
            <person name="Yun M.H."/>
        </authorList>
    </citation>
    <scope>NUCLEOTIDE SEQUENCE</scope>
    <source>
        <strain evidence="2">20211129_DDA</strain>
        <tissue evidence="2">Liver</tissue>
    </source>
</reference>
<comment type="caution">
    <text evidence="2">The sequence shown here is derived from an EMBL/GenBank/DDBJ whole genome shotgun (WGS) entry which is preliminary data.</text>
</comment>
<accession>A0AAV7TY21</accession>
<name>A0AAV7TY21_PLEWA</name>
<evidence type="ECO:0000256" key="1">
    <source>
        <dbReference type="SAM" id="MobiDB-lite"/>
    </source>
</evidence>
<proteinExistence type="predicted"/>
<dbReference type="AlphaFoldDB" id="A0AAV7TY21"/>
<sequence>MAGVPPSSSVLSRSPSMQEAEQDAVGGVCVSTRADAGNSDCGRREKARAGLAYVATDYFIVLEVVWYYLVVANAVSDSSLQPQSGARLQRSARVLIFSVPERPRYARSPRLARTGGQGGEKGEKGCGLSQAPRLRAPTLRTPTHRSPLQRGQVRRKRHAPPRPPQSSAGPRHRGRVVEQPQPPRCYPQRLPAPQQTADSPEPNPVPASAQRHSEGTV</sequence>
<feature type="compositionally biased region" description="Low complexity" evidence="1">
    <location>
        <begin position="1"/>
        <end position="16"/>
    </location>
</feature>
<feature type="region of interest" description="Disordered" evidence="1">
    <location>
        <begin position="106"/>
        <end position="217"/>
    </location>
</feature>
<dbReference type="Proteomes" id="UP001066276">
    <property type="component" value="Chromosome 3_2"/>
</dbReference>
<feature type="region of interest" description="Disordered" evidence="1">
    <location>
        <begin position="1"/>
        <end position="24"/>
    </location>
</feature>
<organism evidence="2 3">
    <name type="scientific">Pleurodeles waltl</name>
    <name type="common">Iberian ribbed newt</name>
    <dbReference type="NCBI Taxonomy" id="8319"/>
    <lineage>
        <taxon>Eukaryota</taxon>
        <taxon>Metazoa</taxon>
        <taxon>Chordata</taxon>
        <taxon>Craniata</taxon>
        <taxon>Vertebrata</taxon>
        <taxon>Euteleostomi</taxon>
        <taxon>Amphibia</taxon>
        <taxon>Batrachia</taxon>
        <taxon>Caudata</taxon>
        <taxon>Salamandroidea</taxon>
        <taxon>Salamandridae</taxon>
        <taxon>Pleurodelinae</taxon>
        <taxon>Pleurodeles</taxon>
    </lineage>
</organism>